<keyword evidence="2" id="KW-1185">Reference proteome</keyword>
<gene>
    <name evidence="1" type="ORF">F4820DRAFT_211048</name>
</gene>
<protein>
    <submittedName>
        <fullName evidence="1">Uncharacterized protein</fullName>
    </submittedName>
</protein>
<dbReference type="Proteomes" id="UP001497700">
    <property type="component" value="Unassembled WGS sequence"/>
</dbReference>
<dbReference type="EMBL" id="MU393448">
    <property type="protein sequence ID" value="KAI4867383.1"/>
    <property type="molecule type" value="Genomic_DNA"/>
</dbReference>
<accession>A0ACB9Z6Z6</accession>
<name>A0ACB9Z6Z6_9PEZI</name>
<organism evidence="1 2">
    <name type="scientific">Hypoxylon rubiginosum</name>
    <dbReference type="NCBI Taxonomy" id="110542"/>
    <lineage>
        <taxon>Eukaryota</taxon>
        <taxon>Fungi</taxon>
        <taxon>Dikarya</taxon>
        <taxon>Ascomycota</taxon>
        <taxon>Pezizomycotina</taxon>
        <taxon>Sordariomycetes</taxon>
        <taxon>Xylariomycetidae</taxon>
        <taxon>Xylariales</taxon>
        <taxon>Hypoxylaceae</taxon>
        <taxon>Hypoxylon</taxon>
    </lineage>
</organism>
<proteinExistence type="predicted"/>
<reference evidence="1 2" key="1">
    <citation type="journal article" date="2022" name="New Phytol.">
        <title>Ecological generalism drives hyperdiversity of secondary metabolite gene clusters in xylarialean endophytes.</title>
        <authorList>
            <person name="Franco M.E.E."/>
            <person name="Wisecaver J.H."/>
            <person name="Arnold A.E."/>
            <person name="Ju Y.M."/>
            <person name="Slot J.C."/>
            <person name="Ahrendt S."/>
            <person name="Moore L.P."/>
            <person name="Eastman K.E."/>
            <person name="Scott K."/>
            <person name="Konkel Z."/>
            <person name="Mondo S.J."/>
            <person name="Kuo A."/>
            <person name="Hayes R.D."/>
            <person name="Haridas S."/>
            <person name="Andreopoulos B."/>
            <person name="Riley R."/>
            <person name="LaButti K."/>
            <person name="Pangilinan J."/>
            <person name="Lipzen A."/>
            <person name="Amirebrahimi M."/>
            <person name="Yan J."/>
            <person name="Adam C."/>
            <person name="Keymanesh K."/>
            <person name="Ng V."/>
            <person name="Louie K."/>
            <person name="Northen T."/>
            <person name="Drula E."/>
            <person name="Henrissat B."/>
            <person name="Hsieh H.M."/>
            <person name="Youens-Clark K."/>
            <person name="Lutzoni F."/>
            <person name="Miadlikowska J."/>
            <person name="Eastwood D.C."/>
            <person name="Hamelin R.C."/>
            <person name="Grigoriev I.V."/>
            <person name="U'Ren J.M."/>
        </authorList>
    </citation>
    <scope>NUCLEOTIDE SEQUENCE [LARGE SCALE GENOMIC DNA]</scope>
    <source>
        <strain evidence="1 2">CBS 119005</strain>
    </source>
</reference>
<sequence length="219" mass="24198">MTALESPRKDNQSSDSPTKRKRADTVPIPFSSNKRARLETSLNVSSAEDIKVLQAVESKYEVQVQSVISSSKIQKKVTSILQYLSAPPNSDATSIAQKARVAVLRAKASEAGKLISIAEIAKRELAKGKDDGRNWFQYISLGEELKEIPRDDGNTTIEETRLGDGEDDAGFETMKTPFERAIESQPRLRGVPIMSLFLSRASIEELKKRYGEQTNANPA</sequence>
<evidence type="ECO:0000313" key="1">
    <source>
        <dbReference type="EMBL" id="KAI4867383.1"/>
    </source>
</evidence>
<comment type="caution">
    <text evidence="1">The sequence shown here is derived from an EMBL/GenBank/DDBJ whole genome shotgun (WGS) entry which is preliminary data.</text>
</comment>
<evidence type="ECO:0000313" key="2">
    <source>
        <dbReference type="Proteomes" id="UP001497700"/>
    </source>
</evidence>